<dbReference type="EMBL" id="JAGEMI010000003">
    <property type="protein sequence ID" value="MBO1869094.1"/>
    <property type="molecule type" value="Genomic_DNA"/>
</dbReference>
<evidence type="ECO:0000313" key="2">
    <source>
        <dbReference type="EMBL" id="UEM18302.1"/>
    </source>
</evidence>
<proteinExistence type="predicted"/>
<dbReference type="Gene3D" id="3.40.630.40">
    <property type="entry name" value="Zn-dependent exopeptidases"/>
    <property type="match status" value="1"/>
</dbReference>
<protein>
    <submittedName>
        <fullName evidence="1">N-formylglutamate amidohydrolase</fullName>
    </submittedName>
</protein>
<evidence type="ECO:0000313" key="3">
    <source>
        <dbReference type="Proteomes" id="UP000664702"/>
    </source>
</evidence>
<evidence type="ECO:0000313" key="1">
    <source>
        <dbReference type="EMBL" id="MBO1869094.1"/>
    </source>
</evidence>
<accession>A0A939S6N0</accession>
<dbReference type="Pfam" id="PF05013">
    <property type="entry name" value="FGase"/>
    <property type="match status" value="1"/>
</dbReference>
<dbReference type="KEGG" id="bban:J4G43_055010"/>
<sequence>MNDQSTGPSRECQQLYRIERPCPENSVPIIASMPHSGTFVPPSIADAFTPLHLNWLRNTDWHLPQVYDFLPELGVTTIAATHSRYVTDLNRNPEGLLFGSFNEAVISDSMFDGTPIYRKPPDEQSLRQRLVKYHSPYHEELSNLIDRMLRVCGRVLLLDLHAFFGPIADDVCIGDLRSTSCRQETTTLASKAFKRQGFRTVCNEPFSGGYLIRRHHNSSTEALQIELRYTTYLDCTHIDKPIRPQLDPMRLAKLKPRLREVFGEIVDLWRNT</sequence>
<reference evidence="2 3" key="2">
    <citation type="journal article" date="2022" name="Int. J. Syst. Evol. Microbiol.">
        <title>Strains of Bradyrhizobium barranii sp. nov. associated with legumes native to Canada are symbionts of soybeans and belong to different subspecies (subsp. barranii subsp. nov. and subsp. apii subsp. nov.) and symbiovars (sv. glycinearum and sv. septentrionale).</title>
        <authorList>
            <person name="Bromfield E.S.P."/>
            <person name="Cloutier S."/>
            <person name="Wasai-Hara S."/>
            <person name="Minamisawa K."/>
        </authorList>
    </citation>
    <scope>NUCLEOTIDE SEQUENCE [LARGE SCALE GENOMIC DNA]</scope>
    <source>
        <strain evidence="3">144S4</strain>
        <plasmid evidence="2 3">pBb144S4c</plasmid>
    </source>
</reference>
<name>A0A939S6N0_9BRAD</name>
<dbReference type="RefSeq" id="WP_063709315.1">
    <property type="nucleotide sequence ID" value="NZ_CP086139.1"/>
</dbReference>
<dbReference type="InterPro" id="IPR007709">
    <property type="entry name" value="N-FG_amidohydro"/>
</dbReference>
<reference evidence="1" key="1">
    <citation type="submission" date="2021-03" db="EMBL/GenBank/DDBJ databases">
        <title>Whole Genome Sequence of Bradyrhizobium sp. Strain 144S4.</title>
        <authorList>
            <person name="Bromfield E.S.P."/>
            <person name="Cloutier S."/>
        </authorList>
    </citation>
    <scope>NUCLEOTIDE SEQUENCE [LARGE SCALE GENOMIC DNA]</scope>
    <source>
        <strain evidence="1">144S4</strain>
    </source>
</reference>
<keyword evidence="2" id="KW-0614">Plasmid</keyword>
<dbReference type="SUPFAM" id="SSF53187">
    <property type="entry name" value="Zn-dependent exopeptidases"/>
    <property type="match status" value="1"/>
</dbReference>
<dbReference type="EMBL" id="CP086139">
    <property type="protein sequence ID" value="UEM18302.1"/>
    <property type="molecule type" value="Genomic_DNA"/>
</dbReference>
<geneLocation type="plasmid" evidence="2 3">
    <name>pBb144S4c</name>
</geneLocation>
<dbReference type="Proteomes" id="UP000664702">
    <property type="component" value="Plasmid pBb144S4c"/>
</dbReference>
<gene>
    <name evidence="2" type="ORF">J4G43_055010</name>
    <name evidence="1" type="ORF">J4G43_52730</name>
</gene>
<organism evidence="1">
    <name type="scientific">Bradyrhizobium barranii subsp. barranii</name>
    <dbReference type="NCBI Taxonomy" id="2823807"/>
    <lineage>
        <taxon>Bacteria</taxon>
        <taxon>Pseudomonadati</taxon>
        <taxon>Pseudomonadota</taxon>
        <taxon>Alphaproteobacteria</taxon>
        <taxon>Hyphomicrobiales</taxon>
        <taxon>Nitrobacteraceae</taxon>
        <taxon>Bradyrhizobium</taxon>
        <taxon>Bradyrhizobium barranii</taxon>
    </lineage>
</organism>
<dbReference type="AlphaFoldDB" id="A0A939S6N0"/>